<dbReference type="InterPro" id="IPR005115">
    <property type="entry name" value="Gly_transporter"/>
</dbReference>
<protein>
    <submittedName>
        <fullName evidence="9">Trimeric intracellular cation channel family protein</fullName>
    </submittedName>
</protein>
<feature type="transmembrane region" description="Helical" evidence="7">
    <location>
        <begin position="89"/>
        <end position="109"/>
    </location>
</feature>
<feature type="transmembrane region" description="Helical" evidence="7">
    <location>
        <begin position="31"/>
        <end position="51"/>
    </location>
</feature>
<keyword evidence="6 7" id="KW-0472">Membrane</keyword>
<feature type="transmembrane region" description="Helical" evidence="7">
    <location>
        <begin position="6"/>
        <end position="24"/>
    </location>
</feature>
<name>A0A9D9ERG1_9BACT</name>
<comment type="similarity">
    <text evidence="2">Belongs to the UPF0126 family.</text>
</comment>
<evidence type="ECO:0000256" key="5">
    <source>
        <dbReference type="ARBA" id="ARBA00022989"/>
    </source>
</evidence>
<dbReference type="Proteomes" id="UP000823661">
    <property type="component" value="Unassembled WGS sequence"/>
</dbReference>
<evidence type="ECO:0000256" key="6">
    <source>
        <dbReference type="ARBA" id="ARBA00023136"/>
    </source>
</evidence>
<accession>A0A9D9ERG1</accession>
<reference evidence="9" key="2">
    <citation type="journal article" date="2021" name="PeerJ">
        <title>Extensive microbial diversity within the chicken gut microbiome revealed by metagenomics and culture.</title>
        <authorList>
            <person name="Gilroy R."/>
            <person name="Ravi A."/>
            <person name="Getino M."/>
            <person name="Pursley I."/>
            <person name="Horton D.L."/>
            <person name="Alikhan N.F."/>
            <person name="Baker D."/>
            <person name="Gharbi K."/>
            <person name="Hall N."/>
            <person name="Watson M."/>
            <person name="Adriaenssens E.M."/>
            <person name="Foster-Nyarko E."/>
            <person name="Jarju S."/>
            <person name="Secka A."/>
            <person name="Antonio M."/>
            <person name="Oren A."/>
            <person name="Chaudhuri R.R."/>
            <person name="La Ragione R."/>
            <person name="Hildebrand F."/>
            <person name="Pallen M.J."/>
        </authorList>
    </citation>
    <scope>NUCLEOTIDE SEQUENCE</scope>
    <source>
        <strain evidence="9">B1-20833</strain>
    </source>
</reference>
<dbReference type="EMBL" id="JADIMI010000007">
    <property type="protein sequence ID" value="MBO8451355.1"/>
    <property type="molecule type" value="Genomic_DNA"/>
</dbReference>
<organism evidence="9 10">
    <name type="scientific">Candidatus Cryptobacteroides intestinavium</name>
    <dbReference type="NCBI Taxonomy" id="2840766"/>
    <lineage>
        <taxon>Bacteria</taxon>
        <taxon>Pseudomonadati</taxon>
        <taxon>Bacteroidota</taxon>
        <taxon>Bacteroidia</taxon>
        <taxon>Bacteroidales</taxon>
        <taxon>Candidatus Cryptobacteroides</taxon>
    </lineage>
</organism>
<feature type="transmembrane region" description="Helical" evidence="7">
    <location>
        <begin position="115"/>
        <end position="136"/>
    </location>
</feature>
<keyword evidence="4 7" id="KW-0812">Transmembrane</keyword>
<dbReference type="PANTHER" id="PTHR30506:SF3">
    <property type="entry name" value="UPF0126 INNER MEMBRANE PROTEIN YADS-RELATED"/>
    <property type="match status" value="1"/>
</dbReference>
<evidence type="ECO:0000313" key="10">
    <source>
        <dbReference type="Proteomes" id="UP000823661"/>
    </source>
</evidence>
<evidence type="ECO:0000256" key="4">
    <source>
        <dbReference type="ARBA" id="ARBA00022692"/>
    </source>
</evidence>
<comment type="subcellular location">
    <subcellularLocation>
        <location evidence="1">Cell membrane</location>
        <topology evidence="1">Multi-pass membrane protein</topology>
    </subcellularLocation>
</comment>
<evidence type="ECO:0000256" key="7">
    <source>
        <dbReference type="SAM" id="Phobius"/>
    </source>
</evidence>
<keyword evidence="3" id="KW-1003">Cell membrane</keyword>
<dbReference type="GO" id="GO:0005886">
    <property type="term" value="C:plasma membrane"/>
    <property type="evidence" value="ECO:0007669"/>
    <property type="project" value="UniProtKB-SubCell"/>
</dbReference>
<proteinExistence type="inferred from homology"/>
<reference evidence="9" key="1">
    <citation type="submission" date="2020-10" db="EMBL/GenBank/DDBJ databases">
        <authorList>
            <person name="Gilroy R."/>
        </authorList>
    </citation>
    <scope>NUCLEOTIDE SEQUENCE</scope>
    <source>
        <strain evidence="9">B1-20833</strain>
    </source>
</reference>
<feature type="transmembrane region" description="Helical" evidence="7">
    <location>
        <begin position="63"/>
        <end position="82"/>
    </location>
</feature>
<evidence type="ECO:0000256" key="2">
    <source>
        <dbReference type="ARBA" id="ARBA00008193"/>
    </source>
</evidence>
<evidence type="ECO:0000256" key="3">
    <source>
        <dbReference type="ARBA" id="ARBA00022475"/>
    </source>
</evidence>
<dbReference type="AlphaFoldDB" id="A0A9D9ERG1"/>
<comment type="caution">
    <text evidence="9">The sequence shown here is derived from an EMBL/GenBank/DDBJ whole genome shotgun (WGS) entry which is preliminary data.</text>
</comment>
<dbReference type="PANTHER" id="PTHR30506">
    <property type="entry name" value="INNER MEMBRANE PROTEIN"/>
    <property type="match status" value="1"/>
</dbReference>
<feature type="domain" description="Glycine transporter" evidence="8">
    <location>
        <begin position="6"/>
        <end position="79"/>
    </location>
</feature>
<feature type="transmembrane region" description="Helical" evidence="7">
    <location>
        <begin position="148"/>
        <end position="167"/>
    </location>
</feature>
<dbReference type="Pfam" id="PF03458">
    <property type="entry name" value="Gly_transporter"/>
    <property type="match status" value="2"/>
</dbReference>
<sequence>MDFVTVIDYIGTFAFAISGIRLAAAKNFDIFGAYVVGFVTAIGGGTLRDLLLDVTPFWMEQPSYVIITGLALVFVIIFKKYVVRLDNTFFIFDAVGIALFTVVGVERSIAAGFPVWVNIIMGAITGAAGGMFRDIFINEVPLIFRKDIYAMACAMGGVVYYLCLWFGCGHLLTQVIAAVSVFLIRVLSVHFGISLPSLKPIDR</sequence>
<evidence type="ECO:0000256" key="1">
    <source>
        <dbReference type="ARBA" id="ARBA00004651"/>
    </source>
</evidence>
<feature type="transmembrane region" description="Helical" evidence="7">
    <location>
        <begin position="173"/>
        <end position="193"/>
    </location>
</feature>
<feature type="domain" description="Glycine transporter" evidence="8">
    <location>
        <begin position="91"/>
        <end position="163"/>
    </location>
</feature>
<evidence type="ECO:0000259" key="8">
    <source>
        <dbReference type="Pfam" id="PF03458"/>
    </source>
</evidence>
<gene>
    <name evidence="9" type="ORF">IAC06_00515</name>
</gene>
<evidence type="ECO:0000313" key="9">
    <source>
        <dbReference type="EMBL" id="MBO8451355.1"/>
    </source>
</evidence>
<keyword evidence="5 7" id="KW-1133">Transmembrane helix</keyword>